<dbReference type="Gramene" id="OE9A073414T1">
    <property type="protein sequence ID" value="OE9A073414C1"/>
    <property type="gene ID" value="OE9A073414"/>
</dbReference>
<reference evidence="1 2" key="1">
    <citation type="submission" date="2019-12" db="EMBL/GenBank/DDBJ databases">
        <authorList>
            <person name="Alioto T."/>
            <person name="Alioto T."/>
            <person name="Gomez Garrido J."/>
        </authorList>
    </citation>
    <scope>NUCLEOTIDE SEQUENCE [LARGE SCALE GENOMIC DNA]</scope>
</reference>
<dbReference type="AlphaFoldDB" id="A0A8S0UX63"/>
<dbReference type="EMBL" id="CACTIH010009068">
    <property type="protein sequence ID" value="CAA3022416.1"/>
    <property type="molecule type" value="Genomic_DNA"/>
</dbReference>
<sequence>MGLIHVCLLNGSQLSLVLIDRSCGYLRLVDTVMKKFSFDPAKVAVTIKYVLNSDLPPVAIKSDENVLSYMVLKDMSRDPAKYPIHIEVTTADIEKQPIALSVDVLSNEHGFSLTDMSSDICRAIMDPSSDNLEHEVTCDQGAVTCDNGN</sequence>
<name>A0A8S0UX63_OLEEU</name>
<evidence type="ECO:0000313" key="1">
    <source>
        <dbReference type="EMBL" id="CAA3022416.1"/>
    </source>
</evidence>
<accession>A0A8S0UX63</accession>
<organism evidence="1 2">
    <name type="scientific">Olea europaea subsp. europaea</name>
    <dbReference type="NCBI Taxonomy" id="158383"/>
    <lineage>
        <taxon>Eukaryota</taxon>
        <taxon>Viridiplantae</taxon>
        <taxon>Streptophyta</taxon>
        <taxon>Embryophyta</taxon>
        <taxon>Tracheophyta</taxon>
        <taxon>Spermatophyta</taxon>
        <taxon>Magnoliopsida</taxon>
        <taxon>eudicotyledons</taxon>
        <taxon>Gunneridae</taxon>
        <taxon>Pentapetalae</taxon>
        <taxon>asterids</taxon>
        <taxon>lamiids</taxon>
        <taxon>Lamiales</taxon>
        <taxon>Oleaceae</taxon>
        <taxon>Oleeae</taxon>
        <taxon>Olea</taxon>
    </lineage>
</organism>
<protein>
    <submittedName>
        <fullName evidence="1">Uncharacterized protein</fullName>
    </submittedName>
</protein>
<gene>
    <name evidence="1" type="ORF">OLEA9_A073414</name>
</gene>
<proteinExistence type="predicted"/>
<evidence type="ECO:0000313" key="2">
    <source>
        <dbReference type="Proteomes" id="UP000594638"/>
    </source>
</evidence>
<keyword evidence="2" id="KW-1185">Reference proteome</keyword>
<comment type="caution">
    <text evidence="1">The sequence shown here is derived from an EMBL/GenBank/DDBJ whole genome shotgun (WGS) entry which is preliminary data.</text>
</comment>
<dbReference type="Proteomes" id="UP000594638">
    <property type="component" value="Unassembled WGS sequence"/>
</dbReference>